<proteinExistence type="predicted"/>
<keyword evidence="1" id="KW-1133">Transmembrane helix</keyword>
<reference evidence="2 3" key="1">
    <citation type="submission" date="2023-05" db="EMBL/GenBank/DDBJ databases">
        <title>Novel species of genus Flectobacillus isolated from stream in China.</title>
        <authorList>
            <person name="Lu H."/>
        </authorList>
    </citation>
    <scope>NUCLEOTIDE SEQUENCE [LARGE SCALE GENOMIC DNA]</scope>
    <source>
        <strain evidence="2 3">DC10W</strain>
    </source>
</reference>
<evidence type="ECO:0000313" key="2">
    <source>
        <dbReference type="EMBL" id="MDI9863503.1"/>
    </source>
</evidence>
<dbReference type="Proteomes" id="UP001236569">
    <property type="component" value="Unassembled WGS sequence"/>
</dbReference>
<accession>A0ABT6YK41</accession>
<dbReference type="RefSeq" id="WP_283368797.1">
    <property type="nucleotide sequence ID" value="NZ_JASHID010000002.1"/>
</dbReference>
<keyword evidence="3" id="KW-1185">Reference proteome</keyword>
<sequence length="89" mass="9377">MATNISAIGNVITAGISSLGDAVAKVFTVTETGKTNRAQLETDAQKYGSDSQYASSLATQQGKTIRVIIIALTVVILGWVILKIRKKPA</sequence>
<protein>
    <submittedName>
        <fullName evidence="2">Uncharacterized protein</fullName>
    </submittedName>
</protein>
<comment type="caution">
    <text evidence="2">The sequence shown here is derived from an EMBL/GenBank/DDBJ whole genome shotgun (WGS) entry which is preliminary data.</text>
</comment>
<evidence type="ECO:0000313" key="3">
    <source>
        <dbReference type="Proteomes" id="UP001236569"/>
    </source>
</evidence>
<keyword evidence="1" id="KW-0472">Membrane</keyword>
<feature type="transmembrane region" description="Helical" evidence="1">
    <location>
        <begin position="64"/>
        <end position="82"/>
    </location>
</feature>
<name>A0ABT6YK41_9BACT</name>
<evidence type="ECO:0000256" key="1">
    <source>
        <dbReference type="SAM" id="Phobius"/>
    </source>
</evidence>
<organism evidence="2 3">
    <name type="scientific">Flectobacillus longus</name>
    <dbReference type="NCBI Taxonomy" id="2984207"/>
    <lineage>
        <taxon>Bacteria</taxon>
        <taxon>Pseudomonadati</taxon>
        <taxon>Bacteroidota</taxon>
        <taxon>Cytophagia</taxon>
        <taxon>Cytophagales</taxon>
        <taxon>Flectobacillaceae</taxon>
        <taxon>Flectobacillus</taxon>
    </lineage>
</organism>
<dbReference type="EMBL" id="JASHID010000002">
    <property type="protein sequence ID" value="MDI9863503.1"/>
    <property type="molecule type" value="Genomic_DNA"/>
</dbReference>
<keyword evidence="1" id="KW-0812">Transmembrane</keyword>
<gene>
    <name evidence="2" type="ORF">QM480_04160</name>
</gene>